<dbReference type="PRINTS" id="PR00420">
    <property type="entry name" value="RNGMNOXGNASE"/>
</dbReference>
<reference evidence="5 6" key="1">
    <citation type="submission" date="2020-04" db="EMBL/GenBank/DDBJ databases">
        <title>Genome sequence of Streptomyces galbus strain I339.</title>
        <authorList>
            <person name="Silva E.A.N."/>
            <person name="Merces M."/>
            <person name="Castelo Branco A.P.O.T."/>
            <person name="Vasconcelos P.C."/>
            <person name="Costa N.P."/>
            <person name="Marinho G.C.S."/>
            <person name="Oliveira C.J.B."/>
            <person name="Araujo D."/>
            <person name="Rodrigues Junior V.S."/>
            <person name="Almeida R."/>
            <person name="Silva Filho U.R."/>
            <person name="Andrade A.S.A."/>
            <person name="Cibulski S.P."/>
        </authorList>
    </citation>
    <scope>NUCLEOTIDE SEQUENCE [LARGE SCALE GENOMIC DNA]</scope>
    <source>
        <strain evidence="5 6">I339</strain>
    </source>
</reference>
<dbReference type="Proteomes" id="UP000744032">
    <property type="component" value="Unassembled WGS sequence"/>
</dbReference>
<keyword evidence="3" id="KW-0274">FAD</keyword>
<gene>
    <name evidence="5" type="ORF">HF200_04055</name>
</gene>
<accession>A0ABX1IHG1</accession>
<dbReference type="PANTHER" id="PTHR43004">
    <property type="entry name" value="TRK SYSTEM POTASSIUM UPTAKE PROTEIN"/>
    <property type="match status" value="1"/>
</dbReference>
<comment type="caution">
    <text evidence="5">The sequence shown here is derived from an EMBL/GenBank/DDBJ whole genome shotgun (WGS) entry which is preliminary data.</text>
</comment>
<dbReference type="Gene3D" id="3.30.9.10">
    <property type="entry name" value="D-Amino Acid Oxidase, subunit A, domain 2"/>
    <property type="match status" value="1"/>
</dbReference>
<feature type="domain" description="FAD-binding" evidence="4">
    <location>
        <begin position="21"/>
        <end position="384"/>
    </location>
</feature>
<keyword evidence="5" id="KW-0503">Monooxygenase</keyword>
<organism evidence="5 6">
    <name type="scientific">Streptomyces galbus</name>
    <dbReference type="NCBI Taxonomy" id="33898"/>
    <lineage>
        <taxon>Bacteria</taxon>
        <taxon>Bacillati</taxon>
        <taxon>Actinomycetota</taxon>
        <taxon>Actinomycetes</taxon>
        <taxon>Kitasatosporales</taxon>
        <taxon>Streptomycetaceae</taxon>
        <taxon>Streptomyces</taxon>
    </lineage>
</organism>
<evidence type="ECO:0000256" key="1">
    <source>
        <dbReference type="ARBA" id="ARBA00001974"/>
    </source>
</evidence>
<dbReference type="InterPro" id="IPR050641">
    <property type="entry name" value="RIFMO-like"/>
</dbReference>
<dbReference type="Pfam" id="PF01494">
    <property type="entry name" value="FAD_binding_3"/>
    <property type="match status" value="1"/>
</dbReference>
<evidence type="ECO:0000313" key="5">
    <source>
        <dbReference type="EMBL" id="NKQ23657.1"/>
    </source>
</evidence>
<name>A0ABX1IHG1_STRGB</name>
<evidence type="ECO:0000259" key="4">
    <source>
        <dbReference type="Pfam" id="PF01494"/>
    </source>
</evidence>
<dbReference type="EMBL" id="JAAXMD010000018">
    <property type="protein sequence ID" value="NKQ23657.1"/>
    <property type="molecule type" value="Genomic_DNA"/>
</dbReference>
<dbReference type="InterPro" id="IPR036188">
    <property type="entry name" value="FAD/NAD-bd_sf"/>
</dbReference>
<dbReference type="NCBIfam" id="NF004780">
    <property type="entry name" value="PRK06126.1"/>
    <property type="match status" value="1"/>
</dbReference>
<evidence type="ECO:0000256" key="2">
    <source>
        <dbReference type="ARBA" id="ARBA00022630"/>
    </source>
</evidence>
<proteinExistence type="predicted"/>
<sequence>MSEERTSRPPAATEPAGGAHTAVAIVGGGPVGLLLALFLDRHGVPSVVFDAQENQPFEPRGNTHNARTMEHYRRLGIAAPVRRLGLPADHPADIAYFTRYTGTELSRLELASRTERMRRTATAPATDQTPEPVHRANQMYVEAFLTEHARTRPHITLRPGRRITRLRQNASRVELRAERADGRAEHWTARYTVGCDGGRSFVRRALGIHYEGAGTLDQDVLGRRATAAHLRLPTFHRDAVTGRRAWSYWSFNSELVMNLIALNGQDEFFLLSSSADPDTAGPDAIADLVRRAAGAPLPVEVLGKRPWTPGVALIAQRMTSGRVLLAGDAAHLFTPNGGFGMNTGVDDAANLAWKLAAVLQGWGGPELLSTYESERRPVAHRNTAAARELNAGLGAVERPDTLEENSARGEQARARVGDLLRCYGERTHSLGVQLGARYDGSPLVIEDGTPPADSWGTYTPTSVPGGRTPHVWLDAWHGYGSSLYDRLGPGFTLLRIGGRAPDGKGMQAAAQAQGVPLTVLDVDHDEARDLYGRDLVLVRPDQHVAWRGNRPPTDPARLIARVTGTRLAP</sequence>
<evidence type="ECO:0000256" key="3">
    <source>
        <dbReference type="ARBA" id="ARBA00022827"/>
    </source>
</evidence>
<keyword evidence="5" id="KW-0560">Oxidoreductase</keyword>
<dbReference type="SUPFAM" id="SSF51905">
    <property type="entry name" value="FAD/NAD(P)-binding domain"/>
    <property type="match status" value="1"/>
</dbReference>
<evidence type="ECO:0000313" key="6">
    <source>
        <dbReference type="Proteomes" id="UP000744032"/>
    </source>
</evidence>
<dbReference type="Gene3D" id="3.50.50.60">
    <property type="entry name" value="FAD/NAD(P)-binding domain"/>
    <property type="match status" value="1"/>
</dbReference>
<dbReference type="GO" id="GO:0004497">
    <property type="term" value="F:monooxygenase activity"/>
    <property type="evidence" value="ECO:0007669"/>
    <property type="project" value="UniProtKB-KW"/>
</dbReference>
<dbReference type="InterPro" id="IPR002938">
    <property type="entry name" value="FAD-bd"/>
</dbReference>
<dbReference type="PANTHER" id="PTHR43004:SF19">
    <property type="entry name" value="BINDING MONOOXYGENASE, PUTATIVE (JCVI)-RELATED"/>
    <property type="match status" value="1"/>
</dbReference>
<dbReference type="RefSeq" id="WP_168372358.1">
    <property type="nucleotide sequence ID" value="NZ_JAAXMD010000018.1"/>
</dbReference>
<comment type="cofactor">
    <cofactor evidence="1">
        <name>FAD</name>
        <dbReference type="ChEBI" id="CHEBI:57692"/>
    </cofactor>
</comment>
<protein>
    <submittedName>
        <fullName evidence="5">Monooxygenase</fullName>
    </submittedName>
</protein>
<dbReference type="Pfam" id="PF21274">
    <property type="entry name" value="Rng_hyd_C"/>
    <property type="match status" value="1"/>
</dbReference>
<keyword evidence="6" id="KW-1185">Reference proteome</keyword>
<dbReference type="Gene3D" id="3.40.30.120">
    <property type="match status" value="1"/>
</dbReference>
<keyword evidence="2" id="KW-0285">Flavoprotein</keyword>